<keyword evidence="2 4" id="KW-0863">Zinc-finger</keyword>
<dbReference type="Proteomes" id="UP000281553">
    <property type="component" value="Unassembled WGS sequence"/>
</dbReference>
<keyword evidence="7" id="KW-1185">Reference proteome</keyword>
<dbReference type="Gene3D" id="3.30.40.10">
    <property type="entry name" value="Zinc/RING finger domain, C3HC4 (zinc finger)"/>
    <property type="match status" value="1"/>
</dbReference>
<dbReference type="GO" id="GO:1903426">
    <property type="term" value="P:regulation of reactive oxygen species biosynthetic process"/>
    <property type="evidence" value="ECO:0007669"/>
    <property type="project" value="TreeGrafter"/>
</dbReference>
<feature type="domain" description="FYVE-type" evidence="5">
    <location>
        <begin position="3"/>
        <end position="39"/>
    </location>
</feature>
<dbReference type="GO" id="GO:0000285">
    <property type="term" value="F:1-phosphatidylinositol-3-phosphate 5-kinase activity"/>
    <property type="evidence" value="ECO:0007669"/>
    <property type="project" value="InterPro"/>
</dbReference>
<dbReference type="GO" id="GO:0052810">
    <property type="term" value="F:1-phosphatidylinositol-5-kinase activity"/>
    <property type="evidence" value="ECO:0007669"/>
    <property type="project" value="TreeGrafter"/>
</dbReference>
<proteinExistence type="predicted"/>
<dbReference type="InterPro" id="IPR017455">
    <property type="entry name" value="Znf_FYVE-rel"/>
</dbReference>
<dbReference type="AlphaFoldDB" id="A0A3P6QDZ9"/>
<dbReference type="PANTHER" id="PTHR46715">
    <property type="entry name" value="1-PHOSPHATIDYLINOSITOL 3-PHOSPHATE 5-KINASE"/>
    <property type="match status" value="1"/>
</dbReference>
<gene>
    <name evidence="6" type="ORF">DILT_LOCUS255</name>
</gene>
<dbReference type="EMBL" id="UYRU01000939">
    <property type="protein sequence ID" value="VDK30904.1"/>
    <property type="molecule type" value="Genomic_DNA"/>
</dbReference>
<dbReference type="InterPro" id="IPR013083">
    <property type="entry name" value="Znf_RING/FYVE/PHD"/>
</dbReference>
<reference evidence="6 7" key="1">
    <citation type="submission" date="2018-11" db="EMBL/GenBank/DDBJ databases">
        <authorList>
            <consortium name="Pathogen Informatics"/>
        </authorList>
    </citation>
    <scope>NUCLEOTIDE SEQUENCE [LARGE SCALE GENOMIC DNA]</scope>
</reference>
<evidence type="ECO:0000313" key="6">
    <source>
        <dbReference type="EMBL" id="VDK30904.1"/>
    </source>
</evidence>
<dbReference type="InterPro" id="IPR043548">
    <property type="entry name" value="PIKfyve"/>
</dbReference>
<dbReference type="Pfam" id="PF01363">
    <property type="entry name" value="FYVE"/>
    <property type="match status" value="1"/>
</dbReference>
<organism evidence="6 7">
    <name type="scientific">Dibothriocephalus latus</name>
    <name type="common">Fish tapeworm</name>
    <name type="synonym">Diphyllobothrium latum</name>
    <dbReference type="NCBI Taxonomy" id="60516"/>
    <lineage>
        <taxon>Eukaryota</taxon>
        <taxon>Metazoa</taxon>
        <taxon>Spiralia</taxon>
        <taxon>Lophotrochozoa</taxon>
        <taxon>Platyhelminthes</taxon>
        <taxon>Cestoda</taxon>
        <taxon>Eucestoda</taxon>
        <taxon>Diphyllobothriidea</taxon>
        <taxon>Diphyllobothriidae</taxon>
        <taxon>Dibothriocephalus</taxon>
    </lineage>
</organism>
<evidence type="ECO:0000259" key="5">
    <source>
        <dbReference type="PROSITE" id="PS50178"/>
    </source>
</evidence>
<dbReference type="GO" id="GO:0031410">
    <property type="term" value="C:cytoplasmic vesicle"/>
    <property type="evidence" value="ECO:0007669"/>
    <property type="project" value="TreeGrafter"/>
</dbReference>
<dbReference type="PROSITE" id="PS50178">
    <property type="entry name" value="ZF_FYVE"/>
    <property type="match status" value="1"/>
</dbReference>
<dbReference type="GO" id="GO:0012506">
    <property type="term" value="C:vesicle membrane"/>
    <property type="evidence" value="ECO:0007669"/>
    <property type="project" value="TreeGrafter"/>
</dbReference>
<dbReference type="InterPro" id="IPR011011">
    <property type="entry name" value="Znf_FYVE_PHD"/>
</dbReference>
<protein>
    <recommendedName>
        <fullName evidence="5">FYVE-type domain-containing protein</fullName>
    </recommendedName>
</protein>
<dbReference type="GO" id="GO:0090385">
    <property type="term" value="P:phagosome-lysosome fusion"/>
    <property type="evidence" value="ECO:0007669"/>
    <property type="project" value="TreeGrafter"/>
</dbReference>
<dbReference type="GO" id="GO:0032438">
    <property type="term" value="P:melanosome organization"/>
    <property type="evidence" value="ECO:0007669"/>
    <property type="project" value="TreeGrafter"/>
</dbReference>
<dbReference type="PANTHER" id="PTHR46715:SF1">
    <property type="entry name" value="1-PHOSPHATIDYLINOSITOL 3-PHOSPHATE 5-KINASE"/>
    <property type="match status" value="1"/>
</dbReference>
<evidence type="ECO:0000256" key="1">
    <source>
        <dbReference type="ARBA" id="ARBA00022723"/>
    </source>
</evidence>
<evidence type="ECO:0000313" key="7">
    <source>
        <dbReference type="Proteomes" id="UP000281553"/>
    </source>
</evidence>
<keyword evidence="3" id="KW-0862">Zinc</keyword>
<sequence length="62" mass="7229">MPDGHCKNCFECNAKFGIFRRRHHCRFCGRIFCFQCSNHVGCLSQTNHTDLLALNFAFLAKY</sequence>
<feature type="non-terminal residue" evidence="6">
    <location>
        <position position="62"/>
    </location>
</feature>
<dbReference type="SUPFAM" id="SSF57903">
    <property type="entry name" value="FYVE/PHD zinc finger"/>
    <property type="match status" value="1"/>
</dbReference>
<evidence type="ECO:0000256" key="4">
    <source>
        <dbReference type="PROSITE-ProRule" id="PRU00091"/>
    </source>
</evidence>
<evidence type="ECO:0000256" key="2">
    <source>
        <dbReference type="ARBA" id="ARBA00022771"/>
    </source>
</evidence>
<dbReference type="SMART" id="SM00064">
    <property type="entry name" value="FYVE"/>
    <property type="match status" value="1"/>
</dbReference>
<keyword evidence="1" id="KW-0479">Metal-binding</keyword>
<dbReference type="InterPro" id="IPR000306">
    <property type="entry name" value="Znf_FYVE"/>
</dbReference>
<name>A0A3P6QDZ9_DIBLA</name>
<dbReference type="GO" id="GO:0008270">
    <property type="term" value="F:zinc ion binding"/>
    <property type="evidence" value="ECO:0007669"/>
    <property type="project" value="UniProtKB-KW"/>
</dbReference>
<accession>A0A3P6QDZ9</accession>
<evidence type="ECO:0000256" key="3">
    <source>
        <dbReference type="ARBA" id="ARBA00022833"/>
    </source>
</evidence>